<sequence length="314" mass="36285">MPAKHQNAAGIPFRGNKKSKRVAWLTPAKQDATSTRNQAKSPLLQLPPELRNQIFEHALAPPEGLHHRFAENTVSRLYSKLKPSPKGKGLNFTLEANQLKYTCRQLCWAHPSAADQAIAFLSQVNPQRLKWLHHVTIALTPCLEKEKWAAIPPCLDSECEYPDCMEIQEWQDNYRSIPPLLKFARLHPDIQFDFTIMLSPHDCPRSVPSTWPLVTAICSLLIAFRDKEQEVQERRFWDNEDGNQELKKKLQDGEQFEVLDAANVHFRIPKDWFDETFIRMDCETQTELEWVEDYFAGGVDGFVDCVRLWVEDGF</sequence>
<proteinExistence type="predicted"/>
<keyword evidence="2" id="KW-1185">Reference proteome</keyword>
<protein>
    <submittedName>
        <fullName evidence="1">Uncharacterized protein</fullName>
    </submittedName>
</protein>
<gene>
    <name evidence="1" type="ORF">CC86DRAFT_409595</name>
</gene>
<dbReference type="InterPro" id="IPR038883">
    <property type="entry name" value="AN11006-like"/>
</dbReference>
<evidence type="ECO:0000313" key="1">
    <source>
        <dbReference type="EMBL" id="KAF2822817.1"/>
    </source>
</evidence>
<organism evidence="1 2">
    <name type="scientific">Ophiobolus disseminans</name>
    <dbReference type="NCBI Taxonomy" id="1469910"/>
    <lineage>
        <taxon>Eukaryota</taxon>
        <taxon>Fungi</taxon>
        <taxon>Dikarya</taxon>
        <taxon>Ascomycota</taxon>
        <taxon>Pezizomycotina</taxon>
        <taxon>Dothideomycetes</taxon>
        <taxon>Pleosporomycetidae</taxon>
        <taxon>Pleosporales</taxon>
        <taxon>Pleosporineae</taxon>
        <taxon>Phaeosphaeriaceae</taxon>
        <taxon>Ophiobolus</taxon>
    </lineage>
</organism>
<dbReference type="AlphaFoldDB" id="A0A6A6ZR75"/>
<dbReference type="PANTHER" id="PTHR42085">
    <property type="entry name" value="F-BOX DOMAIN-CONTAINING PROTEIN"/>
    <property type="match status" value="1"/>
</dbReference>
<reference evidence="1" key="1">
    <citation type="journal article" date="2020" name="Stud. Mycol.">
        <title>101 Dothideomycetes genomes: a test case for predicting lifestyles and emergence of pathogens.</title>
        <authorList>
            <person name="Haridas S."/>
            <person name="Albert R."/>
            <person name="Binder M."/>
            <person name="Bloem J."/>
            <person name="Labutti K."/>
            <person name="Salamov A."/>
            <person name="Andreopoulos B."/>
            <person name="Baker S."/>
            <person name="Barry K."/>
            <person name="Bills G."/>
            <person name="Bluhm B."/>
            <person name="Cannon C."/>
            <person name="Castanera R."/>
            <person name="Culley D."/>
            <person name="Daum C."/>
            <person name="Ezra D."/>
            <person name="Gonzalez J."/>
            <person name="Henrissat B."/>
            <person name="Kuo A."/>
            <person name="Liang C."/>
            <person name="Lipzen A."/>
            <person name="Lutzoni F."/>
            <person name="Magnuson J."/>
            <person name="Mondo S."/>
            <person name="Nolan M."/>
            <person name="Ohm R."/>
            <person name="Pangilinan J."/>
            <person name="Park H.-J."/>
            <person name="Ramirez L."/>
            <person name="Alfaro M."/>
            <person name="Sun H."/>
            <person name="Tritt A."/>
            <person name="Yoshinaga Y."/>
            <person name="Zwiers L.-H."/>
            <person name="Turgeon B."/>
            <person name="Goodwin S."/>
            <person name="Spatafora J."/>
            <person name="Crous P."/>
            <person name="Grigoriev I."/>
        </authorList>
    </citation>
    <scope>NUCLEOTIDE SEQUENCE</scope>
    <source>
        <strain evidence="1">CBS 113818</strain>
    </source>
</reference>
<dbReference type="Proteomes" id="UP000799424">
    <property type="component" value="Unassembled WGS sequence"/>
</dbReference>
<accession>A0A6A6ZR75</accession>
<dbReference type="EMBL" id="MU006233">
    <property type="protein sequence ID" value="KAF2822817.1"/>
    <property type="molecule type" value="Genomic_DNA"/>
</dbReference>
<dbReference type="PANTHER" id="PTHR42085:SF1">
    <property type="entry name" value="F-BOX DOMAIN-CONTAINING PROTEIN"/>
    <property type="match status" value="1"/>
</dbReference>
<evidence type="ECO:0000313" key="2">
    <source>
        <dbReference type="Proteomes" id="UP000799424"/>
    </source>
</evidence>
<name>A0A6A6ZR75_9PLEO</name>
<dbReference type="OrthoDB" id="5413827at2759"/>